<proteinExistence type="predicted"/>
<dbReference type="EMBL" id="ANJA01002334">
    <property type="protein sequence ID" value="ETO70467.1"/>
    <property type="molecule type" value="Genomic_DNA"/>
</dbReference>
<evidence type="ECO:0000313" key="2">
    <source>
        <dbReference type="EMBL" id="ETO70467.1"/>
    </source>
</evidence>
<dbReference type="SUPFAM" id="SSF54160">
    <property type="entry name" value="Chromo domain-like"/>
    <property type="match status" value="1"/>
</dbReference>
<accession>A0A080ZV06</accession>
<reference evidence="2 3" key="1">
    <citation type="submission" date="2013-11" db="EMBL/GenBank/DDBJ databases">
        <title>The Genome Sequence of Phytophthora parasitica P1976.</title>
        <authorList>
            <consortium name="The Broad Institute Genomics Platform"/>
            <person name="Russ C."/>
            <person name="Tyler B."/>
            <person name="Panabieres F."/>
            <person name="Shan W."/>
            <person name="Tripathy S."/>
            <person name="Grunwald N."/>
            <person name="Machado M."/>
            <person name="Johnson C.S."/>
            <person name="Walker B."/>
            <person name="Young S."/>
            <person name="Zeng Q."/>
            <person name="Gargeya S."/>
            <person name="Fitzgerald M."/>
            <person name="Haas B."/>
            <person name="Abouelleil A."/>
            <person name="Allen A.W."/>
            <person name="Alvarado L."/>
            <person name="Arachchi H.M."/>
            <person name="Berlin A.M."/>
            <person name="Chapman S.B."/>
            <person name="Gainer-Dewar J."/>
            <person name="Goldberg J."/>
            <person name="Griggs A."/>
            <person name="Gujja S."/>
            <person name="Hansen M."/>
            <person name="Howarth C."/>
            <person name="Imamovic A."/>
            <person name="Ireland A."/>
            <person name="Larimer J."/>
            <person name="McCowan C."/>
            <person name="Murphy C."/>
            <person name="Pearson M."/>
            <person name="Poon T.W."/>
            <person name="Priest M."/>
            <person name="Roberts A."/>
            <person name="Saif S."/>
            <person name="Shea T."/>
            <person name="Sisk P."/>
            <person name="Sykes S."/>
            <person name="Wortman J."/>
            <person name="Nusbaum C."/>
            <person name="Birren B."/>
        </authorList>
    </citation>
    <scope>NUCLEOTIDE SEQUENCE [LARGE SCALE GENOMIC DNA]</scope>
    <source>
        <strain evidence="2 3">P1976</strain>
    </source>
</reference>
<dbReference type="InterPro" id="IPR000953">
    <property type="entry name" value="Chromo/chromo_shadow_dom"/>
</dbReference>
<evidence type="ECO:0000259" key="1">
    <source>
        <dbReference type="PROSITE" id="PS50013"/>
    </source>
</evidence>
<organism evidence="2 3">
    <name type="scientific">Phytophthora nicotianae P1976</name>
    <dbReference type="NCBI Taxonomy" id="1317066"/>
    <lineage>
        <taxon>Eukaryota</taxon>
        <taxon>Sar</taxon>
        <taxon>Stramenopiles</taxon>
        <taxon>Oomycota</taxon>
        <taxon>Peronosporomycetes</taxon>
        <taxon>Peronosporales</taxon>
        <taxon>Peronosporaceae</taxon>
        <taxon>Phytophthora</taxon>
    </lineage>
</organism>
<dbReference type="PROSITE" id="PS50013">
    <property type="entry name" value="CHROMO_2"/>
    <property type="match status" value="1"/>
</dbReference>
<sequence>MMVLVGHLKTEQATRHWDWILRCHWSTTVFKVKHLVNCVELDVHASLLKFFADKDHEVTEELLDHVAAQGMILRVRELLRRRWNNTSGAYEILVGWQGLEAIEDSWEPLAALHKDVSTLVQQYVAAVKDTKLERHLKALEASEKRR</sequence>
<dbReference type="InterPro" id="IPR016197">
    <property type="entry name" value="Chromo-like_dom_sf"/>
</dbReference>
<comment type="caution">
    <text evidence="2">The sequence shown here is derived from an EMBL/GenBank/DDBJ whole genome shotgun (WGS) entry which is preliminary data.</text>
</comment>
<name>A0A080ZV06_PHYNI</name>
<dbReference type="Proteomes" id="UP000028582">
    <property type="component" value="Unassembled WGS sequence"/>
</dbReference>
<evidence type="ECO:0000313" key="3">
    <source>
        <dbReference type="Proteomes" id="UP000028582"/>
    </source>
</evidence>
<dbReference type="Gene3D" id="2.40.50.40">
    <property type="match status" value="1"/>
</dbReference>
<dbReference type="AlphaFoldDB" id="A0A080ZV06"/>
<dbReference type="OrthoDB" id="118222at2759"/>
<feature type="domain" description="Chromo" evidence="1">
    <location>
        <begin position="73"/>
        <end position="123"/>
    </location>
</feature>
<protein>
    <recommendedName>
        <fullName evidence="1">Chromo domain-containing protein</fullName>
    </recommendedName>
</protein>
<gene>
    <name evidence="2" type="ORF">F444_13054</name>
</gene>